<dbReference type="Pfam" id="PF00271">
    <property type="entry name" value="Helicase_C"/>
    <property type="match status" value="1"/>
</dbReference>
<keyword evidence="7 13" id="KW-0067">ATP-binding</keyword>
<dbReference type="GO" id="GO:0009432">
    <property type="term" value="P:SOS response"/>
    <property type="evidence" value="ECO:0007669"/>
    <property type="project" value="UniProtKB-UniRule"/>
</dbReference>
<dbReference type="HAMAP" id="MF_00204">
    <property type="entry name" value="UvrB"/>
    <property type="match status" value="1"/>
</dbReference>
<evidence type="ECO:0000256" key="4">
    <source>
        <dbReference type="ARBA" id="ARBA00022741"/>
    </source>
</evidence>
<dbReference type="NCBIfam" id="NF003673">
    <property type="entry name" value="PRK05298.1"/>
    <property type="match status" value="1"/>
</dbReference>
<dbReference type="GO" id="GO:0016887">
    <property type="term" value="F:ATP hydrolysis activity"/>
    <property type="evidence" value="ECO:0007669"/>
    <property type="project" value="InterPro"/>
</dbReference>
<dbReference type="InterPro" id="IPR001650">
    <property type="entry name" value="Helicase_C-like"/>
</dbReference>
<evidence type="ECO:0000256" key="2">
    <source>
        <dbReference type="ARBA" id="ARBA00008533"/>
    </source>
</evidence>
<gene>
    <name evidence="13 20" type="primary">uvrB</name>
    <name evidence="20" type="ORF">HF989_08835</name>
    <name evidence="19" type="ORF">JOF50_000432</name>
</gene>
<dbReference type="FunFam" id="3.40.50.300:FF:000257">
    <property type="entry name" value="UvrABC system protein B"/>
    <property type="match status" value="1"/>
</dbReference>
<dbReference type="GO" id="GO:0009381">
    <property type="term" value="F:excinuclease ABC activity"/>
    <property type="evidence" value="ECO:0007669"/>
    <property type="project" value="UniProtKB-UniRule"/>
</dbReference>
<keyword evidence="22" id="KW-1185">Reference proteome</keyword>
<feature type="domain" description="Helicase ATP-binding" evidence="17">
    <location>
        <begin position="49"/>
        <end position="184"/>
    </location>
</feature>
<dbReference type="InterPro" id="IPR036876">
    <property type="entry name" value="UVR_dom_sf"/>
</dbReference>
<dbReference type="SMART" id="SM00487">
    <property type="entry name" value="DEXDc"/>
    <property type="match status" value="1"/>
</dbReference>
<dbReference type="FunFam" id="3.40.50.300:FF:000477">
    <property type="entry name" value="UvrABC system protein B"/>
    <property type="match status" value="1"/>
</dbReference>
<dbReference type="Gene3D" id="3.40.50.300">
    <property type="entry name" value="P-loop containing nucleotide triphosphate hydrolases"/>
    <property type="match status" value="3"/>
</dbReference>
<dbReference type="Pfam" id="PF02151">
    <property type="entry name" value="UVR"/>
    <property type="match status" value="1"/>
</dbReference>
<sequence length="699" mass="78947">MAFAAEHPVLAQSEFRPVGEIERREKPFEVVSEYKPSGDQPHAIAELDERLNRGERDVVLMGATGTGKSATAAWLIEKQQRPTLVMAPNKTLAAQLANELRQLLPNNAVEYFVSYYDYYQPEAYIAQTDTYIEKDSSINDDVERLRHSATSALLSRRDVVVVSSVSCIYGLGTPQSYLDRSIVLRVGEEVERDRFLRLLVDVQYERNDIDFKRGTFRVKGDTVDIIPAYEEVAVRVEFFGDEVDALYYIHPLTGDVISQEDEVRIFPATHYVATDERMEKAIEEIKLELADRLEELESKGKLLEAQRLRMRTEYDLEMIQQVGFCSGIENYSRHMDGRPTGSAPATLIDYFPEDFLTIIDESHVTVPQIGGMFEGDMSRKRNLVEFGFRLPSAVDNRPLTFDEFEARVGQTVYMSATPGDYELAASEGEFVEQVIRPTGLVDPKVTVKPTKGQIDDLIDEIRTRTAKDERVLVTTLTKRMAEDLTDYLLDNGIKVRYLHSDIDTLQRVELLRQLRLGEYDVLVGINLLREGLDLPEVSLVAILDADKEGFLRSTKSLIQTIGRAARNVSGEVIMYADQVTESMQDAMDETERRREKQIAYNKEHGIDPQPLRKAIADILDQVYENADADASASLSSDAAVADRPDVSNMASDDVQKLIDDLTVQMRDAAGELKFELAGRLRDEIADLKRELRGIKDTGN</sequence>
<dbReference type="Pfam" id="PF04851">
    <property type="entry name" value="ResIII"/>
    <property type="match status" value="1"/>
</dbReference>
<dbReference type="SUPFAM" id="SSF52540">
    <property type="entry name" value="P-loop containing nucleoside triphosphate hydrolases"/>
    <property type="match status" value="2"/>
</dbReference>
<dbReference type="NCBIfam" id="TIGR00631">
    <property type="entry name" value="uvrb"/>
    <property type="match status" value="1"/>
</dbReference>
<dbReference type="CDD" id="cd18790">
    <property type="entry name" value="SF2_C_UvrB"/>
    <property type="match status" value="1"/>
</dbReference>
<evidence type="ECO:0000313" key="20">
    <source>
        <dbReference type="EMBL" id="NKY69464.1"/>
    </source>
</evidence>
<feature type="domain" description="UVR" evidence="16">
    <location>
        <begin position="655"/>
        <end position="690"/>
    </location>
</feature>
<keyword evidence="5 13" id="KW-0227">DNA damage</keyword>
<accession>A0A7X6RFP6</accession>
<dbReference type="GO" id="GO:0005524">
    <property type="term" value="F:ATP binding"/>
    <property type="evidence" value="ECO:0007669"/>
    <property type="project" value="UniProtKB-UniRule"/>
</dbReference>
<feature type="coiled-coil region" evidence="15">
    <location>
        <begin position="279"/>
        <end position="313"/>
    </location>
</feature>
<evidence type="ECO:0000256" key="5">
    <source>
        <dbReference type="ARBA" id="ARBA00022763"/>
    </source>
</evidence>
<dbReference type="SMART" id="SM00490">
    <property type="entry name" value="HELICc"/>
    <property type="match status" value="1"/>
</dbReference>
<reference evidence="19 22" key="2">
    <citation type="submission" date="2024-06" db="EMBL/GenBank/DDBJ databases">
        <title>Sequencing the genomes of 1000 actinobacteria strains.</title>
        <authorList>
            <person name="Klenk H.-P."/>
        </authorList>
    </citation>
    <scope>NUCLEOTIDE SEQUENCE [LARGE SCALE GENOMIC DNA]</scope>
    <source>
        <strain evidence="19 22">DSM 44265</strain>
    </source>
</reference>
<dbReference type="InterPro" id="IPR041471">
    <property type="entry name" value="UvrB_inter"/>
</dbReference>
<keyword evidence="6 13" id="KW-0228">DNA excision</keyword>
<keyword evidence="8 13" id="KW-0267">Excision nuclease</keyword>
<proteinExistence type="inferred from homology"/>
<keyword evidence="9 13" id="KW-0234">DNA repair</keyword>
<evidence type="ECO:0000256" key="14">
    <source>
        <dbReference type="RuleBase" id="RU003587"/>
    </source>
</evidence>
<keyword evidence="3 13" id="KW-0963">Cytoplasm</keyword>
<reference evidence="20 21" key="1">
    <citation type="submission" date="2020-04" db="EMBL/GenBank/DDBJ databases">
        <title>MicrobeNet Type strains.</title>
        <authorList>
            <person name="Nicholson A.C."/>
        </authorList>
    </citation>
    <scope>NUCLEOTIDE SEQUENCE [LARGE SCALE GENOMIC DNA]</scope>
    <source>
        <strain evidence="20 21">ATCC 700355</strain>
    </source>
</reference>
<dbReference type="GO" id="GO:0003677">
    <property type="term" value="F:DNA binding"/>
    <property type="evidence" value="ECO:0007669"/>
    <property type="project" value="UniProtKB-UniRule"/>
</dbReference>
<protein>
    <recommendedName>
        <fullName evidence="12 13">UvrABC system protein B</fullName>
        <shortName evidence="13">Protein UvrB</shortName>
    </recommendedName>
    <alternativeName>
        <fullName evidence="13">Excinuclease ABC subunit B</fullName>
    </alternativeName>
</protein>
<dbReference type="Gene3D" id="4.10.860.10">
    <property type="entry name" value="UVR domain"/>
    <property type="match status" value="1"/>
</dbReference>
<dbReference type="GO" id="GO:0005737">
    <property type="term" value="C:cytoplasm"/>
    <property type="evidence" value="ECO:0007669"/>
    <property type="project" value="UniProtKB-SubCell"/>
</dbReference>
<dbReference type="GO" id="GO:0006289">
    <property type="term" value="P:nucleotide-excision repair"/>
    <property type="evidence" value="ECO:0007669"/>
    <property type="project" value="UniProtKB-UniRule"/>
</dbReference>
<dbReference type="AlphaFoldDB" id="A0A7X6RFP6"/>
<dbReference type="InterPro" id="IPR024759">
    <property type="entry name" value="UvrB_YAD/RRR_dom"/>
</dbReference>
<feature type="binding site" evidence="13">
    <location>
        <begin position="62"/>
        <end position="69"/>
    </location>
    <ligand>
        <name>ATP</name>
        <dbReference type="ChEBI" id="CHEBI:30616"/>
    </ligand>
</feature>
<dbReference type="SUPFAM" id="SSF46600">
    <property type="entry name" value="C-terminal UvrC-binding domain of UvrB"/>
    <property type="match status" value="1"/>
</dbReference>
<comment type="function">
    <text evidence="13">The UvrABC repair system catalyzes the recognition and processing of DNA lesions. A damage recognition complex composed of 2 UvrA and 2 UvrB subunits scans DNA for abnormalities. Upon binding of the UvrA(2)B(2) complex to a putative damaged site, the DNA wraps around one UvrB monomer. DNA wrap is dependent on ATP binding by UvrB and probably causes local melting of the DNA helix, facilitating insertion of UvrB beta-hairpin between the DNA strands. Then UvrB probes one DNA strand for the presence of a lesion. If a lesion is found the UvrA subunits dissociate and the UvrB-DNA preincision complex is formed. This complex is subsequently bound by UvrC and the second UvrB is released. If no lesion is found, the DNA wraps around the other UvrB subunit that will check the other stand for damage.</text>
</comment>
<evidence type="ECO:0000259" key="16">
    <source>
        <dbReference type="PROSITE" id="PS50151"/>
    </source>
</evidence>
<dbReference type="Proteomes" id="UP001549139">
    <property type="component" value="Unassembled WGS sequence"/>
</dbReference>
<comment type="domain">
    <text evidence="13">The beta-hairpin motif is involved in DNA binding.</text>
</comment>
<evidence type="ECO:0000256" key="6">
    <source>
        <dbReference type="ARBA" id="ARBA00022769"/>
    </source>
</evidence>
<evidence type="ECO:0000256" key="11">
    <source>
        <dbReference type="ARBA" id="ARBA00026033"/>
    </source>
</evidence>
<keyword evidence="10 13" id="KW-0742">SOS response</keyword>
<evidence type="ECO:0000259" key="17">
    <source>
        <dbReference type="PROSITE" id="PS51192"/>
    </source>
</evidence>
<evidence type="ECO:0000256" key="1">
    <source>
        <dbReference type="ARBA" id="ARBA00004496"/>
    </source>
</evidence>
<evidence type="ECO:0000256" key="7">
    <source>
        <dbReference type="ARBA" id="ARBA00022840"/>
    </source>
</evidence>
<dbReference type="RefSeq" id="WP_168685759.1">
    <property type="nucleotide sequence ID" value="NZ_JAAXPF010000010.1"/>
</dbReference>
<evidence type="ECO:0000256" key="12">
    <source>
        <dbReference type="ARBA" id="ARBA00029504"/>
    </source>
</evidence>
<evidence type="ECO:0000256" key="15">
    <source>
        <dbReference type="SAM" id="Coils"/>
    </source>
</evidence>
<evidence type="ECO:0000256" key="3">
    <source>
        <dbReference type="ARBA" id="ARBA00022490"/>
    </source>
</evidence>
<evidence type="ECO:0000256" key="13">
    <source>
        <dbReference type="HAMAP-Rule" id="MF_00204"/>
    </source>
</evidence>
<dbReference type="PROSITE" id="PS51192">
    <property type="entry name" value="HELICASE_ATP_BIND_1"/>
    <property type="match status" value="1"/>
</dbReference>
<comment type="caution">
    <text evidence="20">The sequence shown here is derived from an EMBL/GenBank/DDBJ whole genome shotgun (WGS) entry which is preliminary data.</text>
</comment>
<comment type="similarity">
    <text evidence="2 13 14">Belongs to the UvrB family.</text>
</comment>
<evidence type="ECO:0000259" key="18">
    <source>
        <dbReference type="PROSITE" id="PS51194"/>
    </source>
</evidence>
<dbReference type="InterPro" id="IPR001943">
    <property type="entry name" value="UVR_dom"/>
</dbReference>
<dbReference type="PANTHER" id="PTHR24029:SF0">
    <property type="entry name" value="UVRABC SYSTEM PROTEIN B"/>
    <property type="match status" value="1"/>
</dbReference>
<dbReference type="InterPro" id="IPR006935">
    <property type="entry name" value="Helicase/UvrB_N"/>
</dbReference>
<evidence type="ECO:0000313" key="19">
    <source>
        <dbReference type="EMBL" id="MET3943633.1"/>
    </source>
</evidence>
<keyword evidence="15" id="KW-0175">Coiled coil</keyword>
<evidence type="ECO:0000313" key="21">
    <source>
        <dbReference type="Proteomes" id="UP000554284"/>
    </source>
</evidence>
<organism evidence="20 21">
    <name type="scientific">Corynebacterium mucifaciens</name>
    <dbReference type="NCBI Taxonomy" id="57171"/>
    <lineage>
        <taxon>Bacteria</taxon>
        <taxon>Bacillati</taxon>
        <taxon>Actinomycetota</taxon>
        <taxon>Actinomycetes</taxon>
        <taxon>Mycobacteriales</taxon>
        <taxon>Corynebacteriaceae</taxon>
        <taxon>Corynebacterium</taxon>
    </lineage>
</organism>
<feature type="domain" description="Helicase C-terminal" evidence="18">
    <location>
        <begin position="453"/>
        <end position="619"/>
    </location>
</feature>
<dbReference type="Gene3D" id="6.10.140.240">
    <property type="match status" value="1"/>
</dbReference>
<feature type="short sequence motif" description="Beta-hairpin" evidence="13">
    <location>
        <begin position="115"/>
        <end position="138"/>
    </location>
</feature>
<dbReference type="CDD" id="cd17916">
    <property type="entry name" value="DEXHc_UvrB"/>
    <property type="match status" value="1"/>
</dbReference>
<evidence type="ECO:0000256" key="9">
    <source>
        <dbReference type="ARBA" id="ARBA00023204"/>
    </source>
</evidence>
<evidence type="ECO:0000313" key="22">
    <source>
        <dbReference type="Proteomes" id="UP001549139"/>
    </source>
</evidence>
<dbReference type="GO" id="GO:0009380">
    <property type="term" value="C:excinuclease repair complex"/>
    <property type="evidence" value="ECO:0007669"/>
    <property type="project" value="InterPro"/>
</dbReference>
<dbReference type="EMBL" id="JBEPNZ010000001">
    <property type="protein sequence ID" value="MET3943633.1"/>
    <property type="molecule type" value="Genomic_DNA"/>
</dbReference>
<dbReference type="EMBL" id="JAAXPF010000010">
    <property type="protein sequence ID" value="NKY69464.1"/>
    <property type="molecule type" value="Genomic_DNA"/>
</dbReference>
<dbReference type="Proteomes" id="UP000554284">
    <property type="component" value="Unassembled WGS sequence"/>
</dbReference>
<evidence type="ECO:0000256" key="10">
    <source>
        <dbReference type="ARBA" id="ARBA00023236"/>
    </source>
</evidence>
<dbReference type="PROSITE" id="PS50151">
    <property type="entry name" value="UVR"/>
    <property type="match status" value="1"/>
</dbReference>
<dbReference type="InterPro" id="IPR004807">
    <property type="entry name" value="UvrB"/>
</dbReference>
<evidence type="ECO:0000256" key="8">
    <source>
        <dbReference type="ARBA" id="ARBA00022881"/>
    </source>
</evidence>
<comment type="subunit">
    <text evidence="11 13 14">Forms a heterotetramer with UvrA during the search for lesions. Interacts with UvrC in an incision complex.</text>
</comment>
<dbReference type="Pfam" id="PF17757">
    <property type="entry name" value="UvrB_inter"/>
    <property type="match status" value="1"/>
</dbReference>
<dbReference type="Pfam" id="PF12344">
    <property type="entry name" value="UvrB"/>
    <property type="match status" value="1"/>
</dbReference>
<keyword evidence="4 13" id="KW-0547">Nucleotide-binding</keyword>
<name>A0A7X6RFP6_9CORY</name>
<dbReference type="PANTHER" id="PTHR24029">
    <property type="entry name" value="UVRABC SYSTEM PROTEIN B"/>
    <property type="match status" value="1"/>
</dbReference>
<dbReference type="InterPro" id="IPR027417">
    <property type="entry name" value="P-loop_NTPase"/>
</dbReference>
<dbReference type="InterPro" id="IPR014001">
    <property type="entry name" value="Helicase_ATP-bd"/>
</dbReference>
<dbReference type="PROSITE" id="PS51194">
    <property type="entry name" value="HELICASE_CTER"/>
    <property type="match status" value="1"/>
</dbReference>
<comment type="subcellular location">
    <subcellularLocation>
        <location evidence="1 13 14">Cytoplasm</location>
    </subcellularLocation>
</comment>